<evidence type="ECO:0000256" key="2">
    <source>
        <dbReference type="ARBA" id="ARBA00022475"/>
    </source>
</evidence>
<comment type="subcellular location">
    <subcellularLocation>
        <location evidence="1">Cell membrane</location>
        <topology evidence="1">Multi-pass membrane protein</topology>
    </subcellularLocation>
</comment>
<gene>
    <name evidence="9" type="ORF">OQ252_00435</name>
</gene>
<evidence type="ECO:0000259" key="8">
    <source>
        <dbReference type="Pfam" id="PF09335"/>
    </source>
</evidence>
<dbReference type="EMBL" id="JAPIUX010000001">
    <property type="protein sequence ID" value="MCX2559868.1"/>
    <property type="molecule type" value="Genomic_DNA"/>
</dbReference>
<feature type="region of interest" description="Disordered" evidence="6">
    <location>
        <begin position="29"/>
        <end position="52"/>
    </location>
</feature>
<dbReference type="PANTHER" id="PTHR42709:SF6">
    <property type="entry name" value="UNDECAPRENYL PHOSPHATE TRANSPORTER A"/>
    <property type="match status" value="1"/>
</dbReference>
<evidence type="ECO:0000256" key="7">
    <source>
        <dbReference type="SAM" id="Phobius"/>
    </source>
</evidence>
<keyword evidence="4 7" id="KW-1133">Transmembrane helix</keyword>
<evidence type="ECO:0000313" key="9">
    <source>
        <dbReference type="EMBL" id="MCX2559868.1"/>
    </source>
</evidence>
<evidence type="ECO:0000256" key="5">
    <source>
        <dbReference type="ARBA" id="ARBA00023136"/>
    </source>
</evidence>
<evidence type="ECO:0000256" key="1">
    <source>
        <dbReference type="ARBA" id="ARBA00004651"/>
    </source>
</evidence>
<dbReference type="RefSeq" id="WP_242007122.1">
    <property type="nucleotide sequence ID" value="NZ_JAPIUX010000001.1"/>
</dbReference>
<name>A0ABT3Q3J8_9PROT</name>
<keyword evidence="10" id="KW-1185">Reference proteome</keyword>
<protein>
    <submittedName>
        <fullName evidence="9">DedA family protein</fullName>
    </submittedName>
</protein>
<dbReference type="InterPro" id="IPR032816">
    <property type="entry name" value="VTT_dom"/>
</dbReference>
<feature type="transmembrane region" description="Helical" evidence="7">
    <location>
        <begin position="165"/>
        <end position="187"/>
    </location>
</feature>
<dbReference type="Proteomes" id="UP001526446">
    <property type="component" value="Unassembled WGS sequence"/>
</dbReference>
<feature type="transmembrane region" description="Helical" evidence="7">
    <location>
        <begin position="69"/>
        <end position="94"/>
    </location>
</feature>
<keyword evidence="5 7" id="KW-0472">Membrane</keyword>
<evidence type="ECO:0000256" key="3">
    <source>
        <dbReference type="ARBA" id="ARBA00022692"/>
    </source>
</evidence>
<accession>A0ABT3Q3J8</accession>
<dbReference type="InterPro" id="IPR051311">
    <property type="entry name" value="DedA_domain"/>
</dbReference>
<comment type="caution">
    <text evidence="9">The sequence shown here is derived from an EMBL/GenBank/DDBJ whole genome shotgun (WGS) entry which is preliminary data.</text>
</comment>
<proteinExistence type="predicted"/>
<sequence>MPQPPFCPAAECGMLCPALQKPTLQTQPLPIPAAGAGRPTSGPARGGSNTPAQGDLTLLHHLDMLLQHYGYSIVTLIVMMESMGVPVPAEACIITASLYCLKTHHLAIGGVATAAVAGAIIGDNIGYLIGRKVGLPLLEKHGPRLGLTSERLILGQYLFHHHGRAIVFCGRFISVVRVFVAVLAGACRMRWQHFMLFNALGGICWAGGYALGTYALGRKISEVSGPIGLVIGIAAIGGMLIFGAFLKKNEARLTQLALQESRNGTLSTP</sequence>
<evidence type="ECO:0000256" key="4">
    <source>
        <dbReference type="ARBA" id="ARBA00022989"/>
    </source>
</evidence>
<dbReference type="PANTHER" id="PTHR42709">
    <property type="entry name" value="ALKALINE PHOSPHATASE LIKE PROTEIN"/>
    <property type="match status" value="1"/>
</dbReference>
<evidence type="ECO:0000256" key="6">
    <source>
        <dbReference type="SAM" id="MobiDB-lite"/>
    </source>
</evidence>
<keyword evidence="2" id="KW-1003">Cell membrane</keyword>
<dbReference type="Pfam" id="PF09335">
    <property type="entry name" value="VTT_dom"/>
    <property type="match status" value="1"/>
</dbReference>
<feature type="transmembrane region" description="Helical" evidence="7">
    <location>
        <begin position="194"/>
        <end position="215"/>
    </location>
</feature>
<feature type="domain" description="VTT" evidence="8">
    <location>
        <begin position="110"/>
        <end position="211"/>
    </location>
</feature>
<organism evidence="9 10">
    <name type="scientific">Acetobacter farinalis</name>
    <dbReference type="NCBI Taxonomy" id="1260984"/>
    <lineage>
        <taxon>Bacteria</taxon>
        <taxon>Pseudomonadati</taxon>
        <taxon>Pseudomonadota</taxon>
        <taxon>Alphaproteobacteria</taxon>
        <taxon>Acetobacterales</taxon>
        <taxon>Acetobacteraceae</taxon>
        <taxon>Acetobacter</taxon>
    </lineage>
</organism>
<feature type="transmembrane region" description="Helical" evidence="7">
    <location>
        <begin position="227"/>
        <end position="246"/>
    </location>
</feature>
<evidence type="ECO:0000313" key="10">
    <source>
        <dbReference type="Proteomes" id="UP001526446"/>
    </source>
</evidence>
<feature type="transmembrane region" description="Helical" evidence="7">
    <location>
        <begin position="106"/>
        <end position="129"/>
    </location>
</feature>
<keyword evidence="3 7" id="KW-0812">Transmembrane</keyword>
<reference evidence="9 10" key="1">
    <citation type="submission" date="2022-11" db="EMBL/GenBank/DDBJ databases">
        <title>Genome sequencing of Acetobacter type strain.</title>
        <authorList>
            <person name="Heo J."/>
            <person name="Lee D."/>
            <person name="Han B.-H."/>
            <person name="Hong S.-B."/>
            <person name="Kwon S.-W."/>
        </authorList>
    </citation>
    <scope>NUCLEOTIDE SEQUENCE [LARGE SCALE GENOMIC DNA]</scope>
    <source>
        <strain evidence="9 10">KACC 21251</strain>
    </source>
</reference>